<dbReference type="Gene3D" id="2.30.30.60">
    <property type="match status" value="1"/>
</dbReference>
<dbReference type="EMBL" id="VFYP01000001">
    <property type="protein sequence ID" value="TPP09560.1"/>
    <property type="molecule type" value="Genomic_DNA"/>
</dbReference>
<feature type="transmembrane region" description="Helical" evidence="6">
    <location>
        <begin position="176"/>
        <end position="197"/>
    </location>
</feature>
<dbReference type="GO" id="GO:0005886">
    <property type="term" value="C:plasma membrane"/>
    <property type="evidence" value="ECO:0007669"/>
    <property type="project" value="UniProtKB-SubCell"/>
</dbReference>
<evidence type="ECO:0000256" key="2">
    <source>
        <dbReference type="ARBA" id="ARBA00008017"/>
    </source>
</evidence>
<dbReference type="PANTHER" id="PTHR30221:SF1">
    <property type="entry name" value="SMALL-CONDUCTANCE MECHANOSENSITIVE CHANNEL"/>
    <property type="match status" value="1"/>
</dbReference>
<dbReference type="PANTHER" id="PTHR30221">
    <property type="entry name" value="SMALL-CONDUCTANCE MECHANOSENSITIVE CHANNEL"/>
    <property type="match status" value="1"/>
</dbReference>
<evidence type="ECO:0000313" key="9">
    <source>
        <dbReference type="EMBL" id="TPP09560.1"/>
    </source>
</evidence>
<evidence type="ECO:0000259" key="8">
    <source>
        <dbReference type="Pfam" id="PF00924"/>
    </source>
</evidence>
<gene>
    <name evidence="9" type="ORF">FJQ55_01395</name>
</gene>
<feature type="region of interest" description="Disordered" evidence="7">
    <location>
        <begin position="1"/>
        <end position="55"/>
    </location>
</feature>
<keyword evidence="3 6" id="KW-0812">Transmembrane</keyword>
<comment type="subunit">
    <text evidence="6">Homoheptamer.</text>
</comment>
<organism evidence="9 10">
    <name type="scientific">Rhizobium glycinendophyticum</name>
    <dbReference type="NCBI Taxonomy" id="2589807"/>
    <lineage>
        <taxon>Bacteria</taxon>
        <taxon>Pseudomonadati</taxon>
        <taxon>Pseudomonadota</taxon>
        <taxon>Alphaproteobacteria</taxon>
        <taxon>Hyphomicrobiales</taxon>
        <taxon>Rhizobiaceae</taxon>
        <taxon>Rhizobium/Agrobacterium group</taxon>
        <taxon>Rhizobium</taxon>
    </lineage>
</organism>
<sequence length="643" mass="70130">MSLDTRGGAGFDGREIRQQRLRMEDGRRDRHAAHRSAGGRAQSPGGQEPCRHTRRSHLRLRPVARDLPSAFAPLCDASPGNHHPSDHRDQPGSGMAGGRTASAHERPVLRPRAVDLAIAHQSQRGTAALSGSWRQEERPMSYLLSALLVASTALTWLLFVTLAPDSADWAPVLRDTALFLTALSVARFVEVAVGTVVDDSDGNSRTTDLVKVMSSIVIYIAAMLIWLHYGMAFDITSLLATSAIVSLVLGFALQNTLGNLFSGLSIELERPLRVGDFIRKGSVEGEVVALKWRSIFLRTPDGSSVVLPNSTLATDAVEVVRRGQPVRTAVPFLVPDRVPPMRVFKVVEEVLDRGIPGVAEDPLPSAVLIGPQPETGVMRYALRCYTTRPIDTTSLASRVLTALWYAFDRHNIPMTGEGRDAIPPALPQTAAFPGWLADRGRLLRFGPGETVPPELAGFVVDGGLHEEVLSHEIDLQVELAPILGAVFGSNLLPLIPPNIIRQVARQAALFLGPVAFTLAEHYGSLTTDPYLLYQALATRIPDPVDRQRFLSNAPDRPLRHLTSGDAFGWADRLKMEPMATRKRTVVYSADLLVFDEVAQSALATQTDAEELRRRILASSPLLSELGSDILSAWLRRQDSAEKV</sequence>
<feature type="compositionally biased region" description="Basic and acidic residues" evidence="7">
    <location>
        <begin position="12"/>
        <end position="28"/>
    </location>
</feature>
<name>A0A504U7Y1_9HYPH</name>
<keyword evidence="6" id="KW-0406">Ion transport</keyword>
<dbReference type="GO" id="GO:0008381">
    <property type="term" value="F:mechanosensitive monoatomic ion channel activity"/>
    <property type="evidence" value="ECO:0007669"/>
    <property type="project" value="InterPro"/>
</dbReference>
<feature type="transmembrane region" description="Helical" evidence="6">
    <location>
        <begin position="142"/>
        <end position="164"/>
    </location>
</feature>
<dbReference type="InterPro" id="IPR045275">
    <property type="entry name" value="MscS_archaea/bacteria_type"/>
</dbReference>
<comment type="caution">
    <text evidence="9">The sequence shown here is derived from an EMBL/GenBank/DDBJ whole genome shotgun (WGS) entry which is preliminary data.</text>
</comment>
<dbReference type="InterPro" id="IPR011014">
    <property type="entry name" value="MscS_channel_TM-2"/>
</dbReference>
<keyword evidence="6" id="KW-0407">Ion channel</keyword>
<comment type="function">
    <text evidence="6">Mechanosensitive channel that participates in the regulation of osmotic pressure changes within the cell, opening in response to stretch forces in the membrane lipid bilayer, without the need for other proteins. Contributes to normal resistance to hypoosmotic shock. Forms an ion channel of 1.0 nanosiemens conductance with a slight preference for anions.</text>
</comment>
<evidence type="ECO:0000256" key="3">
    <source>
        <dbReference type="ARBA" id="ARBA00022692"/>
    </source>
</evidence>
<dbReference type="SUPFAM" id="SSF82861">
    <property type="entry name" value="Mechanosensitive channel protein MscS (YggB), transmembrane region"/>
    <property type="match status" value="1"/>
</dbReference>
<dbReference type="Pfam" id="PF00924">
    <property type="entry name" value="MS_channel_2nd"/>
    <property type="match status" value="1"/>
</dbReference>
<dbReference type="Proteomes" id="UP000316429">
    <property type="component" value="Unassembled WGS sequence"/>
</dbReference>
<comment type="caution">
    <text evidence="6">Lacks conserved residue(s) required for the propagation of feature annotation.</text>
</comment>
<keyword evidence="6" id="KW-1003">Cell membrane</keyword>
<evidence type="ECO:0000256" key="4">
    <source>
        <dbReference type="ARBA" id="ARBA00022989"/>
    </source>
</evidence>
<dbReference type="InterPro" id="IPR006685">
    <property type="entry name" value="MscS_channel_2nd"/>
</dbReference>
<comment type="subcellular location">
    <subcellularLocation>
        <location evidence="6">Cell inner membrane</location>
        <topology evidence="6">Multi-pass membrane protein</topology>
    </subcellularLocation>
    <subcellularLocation>
        <location evidence="1">Membrane</location>
        <topology evidence="1">Multi-pass membrane protein</topology>
    </subcellularLocation>
</comment>
<evidence type="ECO:0000256" key="1">
    <source>
        <dbReference type="ARBA" id="ARBA00004141"/>
    </source>
</evidence>
<dbReference type="InterPro" id="IPR023408">
    <property type="entry name" value="MscS_beta-dom_sf"/>
</dbReference>
<proteinExistence type="inferred from homology"/>
<keyword evidence="10" id="KW-1185">Reference proteome</keyword>
<feature type="domain" description="Mechanosensitive ion channel MscS" evidence="8">
    <location>
        <begin position="255"/>
        <end position="317"/>
    </location>
</feature>
<dbReference type="AlphaFoldDB" id="A0A504U7Y1"/>
<reference evidence="9 10" key="1">
    <citation type="submission" date="2019-06" db="EMBL/GenBank/DDBJ databases">
        <title>Rhizobium sp. CL12 isolated from roots of soybean.</title>
        <authorList>
            <person name="Wang C."/>
        </authorList>
    </citation>
    <scope>NUCLEOTIDE SEQUENCE [LARGE SCALE GENOMIC DNA]</scope>
    <source>
        <strain evidence="9 10">CL12</strain>
    </source>
</reference>
<keyword evidence="4 6" id="KW-1133">Transmembrane helix</keyword>
<evidence type="ECO:0000313" key="10">
    <source>
        <dbReference type="Proteomes" id="UP000316429"/>
    </source>
</evidence>
<protein>
    <recommendedName>
        <fullName evidence="6">Small-conductance mechanosensitive channel</fullName>
    </recommendedName>
</protein>
<keyword evidence="6" id="KW-0997">Cell inner membrane</keyword>
<feature type="transmembrane region" description="Helical" evidence="6">
    <location>
        <begin position="209"/>
        <end position="229"/>
    </location>
</feature>
<evidence type="ECO:0000256" key="6">
    <source>
        <dbReference type="RuleBase" id="RU369025"/>
    </source>
</evidence>
<keyword evidence="5 6" id="KW-0472">Membrane</keyword>
<keyword evidence="6" id="KW-0813">Transport</keyword>
<comment type="similarity">
    <text evidence="2 6">Belongs to the MscS (TC 1.A.23) family.</text>
</comment>
<feature type="region of interest" description="Disordered" evidence="7">
    <location>
        <begin position="70"/>
        <end position="105"/>
    </location>
</feature>
<dbReference type="Gene3D" id="1.10.287.1260">
    <property type="match status" value="1"/>
</dbReference>
<evidence type="ECO:0000256" key="5">
    <source>
        <dbReference type="ARBA" id="ARBA00023136"/>
    </source>
</evidence>
<evidence type="ECO:0000256" key="7">
    <source>
        <dbReference type="SAM" id="MobiDB-lite"/>
    </source>
</evidence>
<dbReference type="SUPFAM" id="SSF50182">
    <property type="entry name" value="Sm-like ribonucleoproteins"/>
    <property type="match status" value="1"/>
</dbReference>
<accession>A0A504U7Y1</accession>
<dbReference type="InterPro" id="IPR010920">
    <property type="entry name" value="LSM_dom_sf"/>
</dbReference>